<evidence type="ECO:0000256" key="4">
    <source>
        <dbReference type="ARBA" id="ARBA00018753"/>
    </source>
</evidence>
<keyword evidence="8 12" id="KW-0067">ATP-binding</keyword>
<evidence type="ECO:0000256" key="6">
    <source>
        <dbReference type="ARBA" id="ARBA00022598"/>
    </source>
</evidence>
<dbReference type="PANTHER" id="PTHR43326">
    <property type="entry name" value="METHIONYL-TRNA SYNTHETASE"/>
    <property type="match status" value="1"/>
</dbReference>
<proteinExistence type="inferred from homology"/>
<dbReference type="InterPro" id="IPR001412">
    <property type="entry name" value="aa-tRNA-synth_I_CS"/>
</dbReference>
<evidence type="ECO:0000256" key="10">
    <source>
        <dbReference type="ARBA" id="ARBA00023146"/>
    </source>
</evidence>
<dbReference type="InterPro" id="IPR015413">
    <property type="entry name" value="Methionyl/Leucyl_tRNA_Synth"/>
</dbReference>
<dbReference type="GO" id="GO:0004825">
    <property type="term" value="F:methionine-tRNA ligase activity"/>
    <property type="evidence" value="ECO:0007669"/>
    <property type="project" value="UniProtKB-EC"/>
</dbReference>
<evidence type="ECO:0000256" key="7">
    <source>
        <dbReference type="ARBA" id="ARBA00022741"/>
    </source>
</evidence>
<dbReference type="CDD" id="cd00814">
    <property type="entry name" value="MetRS_core"/>
    <property type="match status" value="1"/>
</dbReference>
<evidence type="ECO:0000259" key="14">
    <source>
        <dbReference type="Pfam" id="PF19303"/>
    </source>
</evidence>
<comment type="subcellular location">
    <subcellularLocation>
        <location evidence="2">Cytoplasm</location>
    </subcellularLocation>
</comment>
<comment type="caution">
    <text evidence="15">The sequence shown here is derived from an EMBL/GenBank/DDBJ whole genome shotgun (WGS) entry which is preliminary data.</text>
</comment>
<dbReference type="Pfam" id="PF09334">
    <property type="entry name" value="tRNA-synt_1g"/>
    <property type="match status" value="2"/>
</dbReference>
<feature type="domain" description="Methionyl-tRNA synthetase anticodon-binding" evidence="14">
    <location>
        <begin position="374"/>
        <end position="462"/>
    </location>
</feature>
<organism evidence="15 16">
    <name type="scientific">Saccharothrix xinjiangensis</name>
    <dbReference type="NCBI Taxonomy" id="204798"/>
    <lineage>
        <taxon>Bacteria</taxon>
        <taxon>Bacillati</taxon>
        <taxon>Actinomycetota</taxon>
        <taxon>Actinomycetes</taxon>
        <taxon>Pseudonocardiales</taxon>
        <taxon>Pseudonocardiaceae</taxon>
        <taxon>Saccharothrix</taxon>
    </lineage>
</organism>
<dbReference type="PRINTS" id="PR01041">
    <property type="entry name" value="TRNASYNTHMET"/>
</dbReference>
<dbReference type="Pfam" id="PF19303">
    <property type="entry name" value="Anticodon_3"/>
    <property type="match status" value="1"/>
</dbReference>
<dbReference type="Gene3D" id="1.10.730.10">
    <property type="entry name" value="Isoleucyl-tRNA Synthetase, Domain 1"/>
    <property type="match status" value="1"/>
</dbReference>
<evidence type="ECO:0000256" key="12">
    <source>
        <dbReference type="RuleBase" id="RU363039"/>
    </source>
</evidence>
<reference evidence="16" key="1">
    <citation type="journal article" date="2019" name="Int. J. Syst. Evol. Microbiol.">
        <title>The Global Catalogue of Microorganisms (GCM) 10K type strain sequencing project: providing services to taxonomists for standard genome sequencing and annotation.</title>
        <authorList>
            <consortium name="The Broad Institute Genomics Platform"/>
            <consortium name="The Broad Institute Genome Sequencing Center for Infectious Disease"/>
            <person name="Wu L."/>
            <person name="Ma J."/>
        </authorList>
    </citation>
    <scope>NUCLEOTIDE SEQUENCE [LARGE SCALE GENOMIC DNA]</scope>
    <source>
        <strain evidence="16">KCTC 12848</strain>
    </source>
</reference>
<dbReference type="SUPFAM" id="SSF52374">
    <property type="entry name" value="Nucleotidylyl transferase"/>
    <property type="match status" value="1"/>
</dbReference>
<dbReference type="EC" id="6.1.1.10" evidence="3"/>
<dbReference type="Gene3D" id="3.40.50.620">
    <property type="entry name" value="HUPs"/>
    <property type="match status" value="1"/>
</dbReference>
<dbReference type="InterPro" id="IPR033911">
    <property type="entry name" value="MetRS_core"/>
</dbReference>
<dbReference type="SUPFAM" id="SSF47323">
    <property type="entry name" value="Anticodon-binding domain of a subclass of class I aminoacyl-tRNA synthetases"/>
    <property type="match status" value="1"/>
</dbReference>
<feature type="domain" description="Methionyl/Leucyl tRNA synthetase" evidence="13">
    <location>
        <begin position="4"/>
        <end position="146"/>
    </location>
</feature>
<keyword evidence="7 12" id="KW-0547">Nucleotide-binding</keyword>
<dbReference type="InterPro" id="IPR014758">
    <property type="entry name" value="Met-tRNA_synth"/>
</dbReference>
<dbReference type="PANTHER" id="PTHR43326:SF1">
    <property type="entry name" value="METHIONINE--TRNA LIGASE, MITOCHONDRIAL"/>
    <property type="match status" value="1"/>
</dbReference>
<evidence type="ECO:0000256" key="3">
    <source>
        <dbReference type="ARBA" id="ARBA00012838"/>
    </source>
</evidence>
<comment type="similarity">
    <text evidence="12">Belongs to the class-I aminoacyl-tRNA synthetase family.</text>
</comment>
<dbReference type="InterPro" id="IPR023457">
    <property type="entry name" value="Met-tRNA_synth_2"/>
</dbReference>
<keyword evidence="16" id="KW-1185">Reference proteome</keyword>
<dbReference type="InterPro" id="IPR014729">
    <property type="entry name" value="Rossmann-like_a/b/a_fold"/>
</dbReference>
<keyword evidence="6 12" id="KW-0436">Ligase</keyword>
<gene>
    <name evidence="15" type="primary">metG</name>
    <name evidence="15" type="ORF">ACFPFM_21335</name>
</gene>
<evidence type="ECO:0000256" key="9">
    <source>
        <dbReference type="ARBA" id="ARBA00022917"/>
    </source>
</evidence>
<name>A0ABV9Y418_9PSEU</name>
<evidence type="ECO:0000313" key="15">
    <source>
        <dbReference type="EMBL" id="MFC5056290.1"/>
    </source>
</evidence>
<protein>
    <recommendedName>
        <fullName evidence="4">Methionine--tRNA ligase</fullName>
        <ecNumber evidence="3">6.1.1.10</ecNumber>
    </recommendedName>
    <alternativeName>
        <fullName evidence="11">Methionyl-tRNA synthetase</fullName>
    </alternativeName>
</protein>
<dbReference type="CDD" id="cd07957">
    <property type="entry name" value="Anticodon_Ia_Met"/>
    <property type="match status" value="1"/>
</dbReference>
<accession>A0ABV9Y418</accession>
<dbReference type="InterPro" id="IPR009080">
    <property type="entry name" value="tRNAsynth_Ia_anticodon-bd"/>
</dbReference>
<keyword evidence="10 12" id="KW-0030">Aminoacyl-tRNA synthetase</keyword>
<evidence type="ECO:0000313" key="16">
    <source>
        <dbReference type="Proteomes" id="UP001595833"/>
    </source>
</evidence>
<comment type="function">
    <text evidence="1">Is required not only for elongation of protein synthesis but also for the initiation of all mRNA translation through initiator tRNA(fMet) aminoacylation.</text>
</comment>
<evidence type="ECO:0000256" key="11">
    <source>
        <dbReference type="ARBA" id="ARBA00030904"/>
    </source>
</evidence>
<dbReference type="RefSeq" id="WP_344040662.1">
    <property type="nucleotide sequence ID" value="NZ_BAAAKE010000024.1"/>
</dbReference>
<keyword evidence="5" id="KW-0963">Cytoplasm</keyword>
<dbReference type="InterPro" id="IPR041872">
    <property type="entry name" value="Anticodon_Met"/>
</dbReference>
<evidence type="ECO:0000256" key="8">
    <source>
        <dbReference type="ARBA" id="ARBA00022840"/>
    </source>
</evidence>
<evidence type="ECO:0000256" key="1">
    <source>
        <dbReference type="ARBA" id="ARBA00003314"/>
    </source>
</evidence>
<evidence type="ECO:0000256" key="5">
    <source>
        <dbReference type="ARBA" id="ARBA00022490"/>
    </source>
</evidence>
<evidence type="ECO:0000259" key="13">
    <source>
        <dbReference type="Pfam" id="PF09334"/>
    </source>
</evidence>
<keyword evidence="9 12" id="KW-0648">Protein biosynthesis</keyword>
<dbReference type="Proteomes" id="UP001595833">
    <property type="component" value="Unassembled WGS sequence"/>
</dbReference>
<dbReference type="EMBL" id="JBHSJB010000018">
    <property type="protein sequence ID" value="MFC5056290.1"/>
    <property type="molecule type" value="Genomic_DNA"/>
</dbReference>
<dbReference type="PROSITE" id="PS00178">
    <property type="entry name" value="AA_TRNA_LIGASE_I"/>
    <property type="match status" value="1"/>
</dbReference>
<feature type="domain" description="Methionyl/Leucyl tRNA synthetase" evidence="13">
    <location>
        <begin position="150"/>
        <end position="355"/>
    </location>
</feature>
<sequence>MTTYITTAIPYVNAEPHLGHALELVQADVLARHRRLRGGRAHFLTGTDDNAVKNVTAARAAGVTAREFVDANAARFAALHAPLGLSVDDFIRTSADRRHLDGVRRLWLASAARDDFYQREYEGLYCAGCEQFYREDELSGGRCPEHGVPPEPVRERNWFFRLSRYTGRLLDLLESGGLRVEPAARRNEVLAFVRAGLSDISVSRPAARSDGWGIPVPGDPDQVVYVWWDALANYLTANPALWAGATERVHVIGKGILRFHAVHWPALLLSAGERLPDTVFVHEYLTAGGAKIAKSSGNAVRPVELVDRYGPDAVRWWLLREVAPLGDTDFTEARLLARADTELANGLGNLVNRVLALVHRSRGGRIAPAAPLAEVAALPAEVDAALARFDFRAATAALFDVVAAANRYVEHARPWTLAGADLDEVLGTAVRTCRELAVELGPFLPHGSARLLAQLGEGDTAAPPAPVFPRLAP</sequence>
<dbReference type="Gene3D" id="2.170.220.10">
    <property type="match status" value="1"/>
</dbReference>
<evidence type="ECO:0000256" key="2">
    <source>
        <dbReference type="ARBA" id="ARBA00004496"/>
    </source>
</evidence>
<dbReference type="NCBIfam" id="TIGR00398">
    <property type="entry name" value="metG"/>
    <property type="match status" value="1"/>
</dbReference>